<comment type="similarity">
    <text evidence="1">Belongs to the tpcK family.</text>
</comment>
<dbReference type="SUPFAM" id="SSF54909">
    <property type="entry name" value="Dimeric alpha+beta barrel"/>
    <property type="match status" value="1"/>
</dbReference>
<evidence type="ECO:0000256" key="1">
    <source>
        <dbReference type="ARBA" id="ARBA00005986"/>
    </source>
</evidence>
<dbReference type="EMBL" id="CP063408">
    <property type="protein sequence ID" value="QSZ33688.1"/>
    <property type="molecule type" value="Genomic_DNA"/>
</dbReference>
<evidence type="ECO:0000313" key="2">
    <source>
        <dbReference type="EMBL" id="QSZ33688.1"/>
    </source>
</evidence>
<organism evidence="2 3">
    <name type="scientific">Monilinia vaccinii-corymbosi</name>
    <dbReference type="NCBI Taxonomy" id="61207"/>
    <lineage>
        <taxon>Eukaryota</taxon>
        <taxon>Fungi</taxon>
        <taxon>Dikarya</taxon>
        <taxon>Ascomycota</taxon>
        <taxon>Pezizomycotina</taxon>
        <taxon>Leotiomycetes</taxon>
        <taxon>Helotiales</taxon>
        <taxon>Sclerotiniaceae</taxon>
        <taxon>Monilinia</taxon>
    </lineage>
</organism>
<dbReference type="Proteomes" id="UP000672032">
    <property type="component" value="Chromosome 4"/>
</dbReference>
<dbReference type="OrthoDB" id="4892971at2759"/>
<reference evidence="2" key="1">
    <citation type="submission" date="2020-10" db="EMBL/GenBank/DDBJ databases">
        <title>Genome Sequence of Monilinia vaccinii-corymbosi Sheds Light on Mummy Berry Disease Infection of Blueberry and Mating Type.</title>
        <authorList>
            <person name="Yow A.G."/>
            <person name="Zhang Y."/>
            <person name="Bansal K."/>
            <person name="Eacker S.M."/>
            <person name="Sullivan S."/>
            <person name="Liachko I."/>
            <person name="Cubeta M.A."/>
            <person name="Rollins J.A."/>
            <person name="Ashrafi H."/>
        </authorList>
    </citation>
    <scope>NUCLEOTIDE SEQUENCE</scope>
    <source>
        <strain evidence="2">RL-1</strain>
    </source>
</reference>
<dbReference type="GO" id="GO:0016491">
    <property type="term" value="F:oxidoreductase activity"/>
    <property type="evidence" value="ECO:0007669"/>
    <property type="project" value="InterPro"/>
</dbReference>
<dbReference type="InterPro" id="IPR009799">
    <property type="entry name" value="EthD_dom"/>
</dbReference>
<dbReference type="Gene3D" id="3.30.70.100">
    <property type="match status" value="1"/>
</dbReference>
<name>A0A8A3PEW0_9HELO</name>
<sequence length="66" mass="7160">MVTMSPMSVGVRCDARMIGHTSLHFKSQEAWDKALQGPEGALLLADVSNYSSETPIILVGEVIRKS</sequence>
<evidence type="ECO:0000313" key="3">
    <source>
        <dbReference type="Proteomes" id="UP000672032"/>
    </source>
</evidence>
<accession>A0A8A3PEW0</accession>
<keyword evidence="3" id="KW-1185">Reference proteome</keyword>
<proteinExistence type="inferred from homology"/>
<dbReference type="InterPro" id="IPR011008">
    <property type="entry name" value="Dimeric_a/b-barrel"/>
</dbReference>
<gene>
    <name evidence="2" type="ORF">DSL72_005259</name>
</gene>
<dbReference type="AlphaFoldDB" id="A0A8A3PEW0"/>
<dbReference type="NCBIfam" id="TIGR02118">
    <property type="entry name" value="EthD family reductase"/>
    <property type="match status" value="1"/>
</dbReference>
<protein>
    <submittedName>
        <fullName evidence="2">Uncharacterized protein</fullName>
    </submittedName>
</protein>